<evidence type="ECO:0000256" key="1">
    <source>
        <dbReference type="ARBA" id="ARBA00004141"/>
    </source>
</evidence>
<dbReference type="EMBL" id="BAAAHD010000025">
    <property type="protein sequence ID" value="GAA0566109.1"/>
    <property type="molecule type" value="Genomic_DNA"/>
</dbReference>
<evidence type="ECO:0000313" key="7">
    <source>
        <dbReference type="EMBL" id="GAA0566109.1"/>
    </source>
</evidence>
<reference evidence="7 8" key="1">
    <citation type="journal article" date="2019" name="Int. J. Syst. Evol. Microbiol.">
        <title>The Global Catalogue of Microorganisms (GCM) 10K type strain sequencing project: providing services to taxonomists for standard genome sequencing and annotation.</title>
        <authorList>
            <consortium name="The Broad Institute Genomics Platform"/>
            <consortium name="The Broad Institute Genome Sequencing Center for Infectious Disease"/>
            <person name="Wu L."/>
            <person name="Ma J."/>
        </authorList>
    </citation>
    <scope>NUCLEOTIDE SEQUENCE [LARGE SCALE GENOMIC DNA]</scope>
    <source>
        <strain evidence="7 8">JCM 10667</strain>
    </source>
</reference>
<dbReference type="Pfam" id="PF03595">
    <property type="entry name" value="SLAC1"/>
    <property type="match status" value="1"/>
</dbReference>
<accession>A0ABN1EHK8</accession>
<evidence type="ECO:0000256" key="4">
    <source>
        <dbReference type="ARBA" id="ARBA00023136"/>
    </source>
</evidence>
<comment type="caution">
    <text evidence="7">The sequence shown here is derived from an EMBL/GenBank/DDBJ whole genome shotgun (WGS) entry which is preliminary data.</text>
</comment>
<dbReference type="InterPro" id="IPR038665">
    <property type="entry name" value="Voltage-dep_anion_channel_sf"/>
</dbReference>
<dbReference type="Proteomes" id="UP001501427">
    <property type="component" value="Unassembled WGS sequence"/>
</dbReference>
<evidence type="ECO:0000256" key="6">
    <source>
        <dbReference type="SAM" id="Phobius"/>
    </source>
</evidence>
<evidence type="ECO:0000313" key="8">
    <source>
        <dbReference type="Proteomes" id="UP001501427"/>
    </source>
</evidence>
<dbReference type="Gene3D" id="1.50.10.150">
    <property type="entry name" value="Voltage-dependent anion channel"/>
    <property type="match status" value="1"/>
</dbReference>
<evidence type="ECO:0000256" key="2">
    <source>
        <dbReference type="ARBA" id="ARBA00022692"/>
    </source>
</evidence>
<sequence>MVSSGTLTFLRRSSEAGTGGGAWCEGGVRYWFVSLSRAGSRLAAVKQAAATLYAGVGMFVAARMLMYPLRPADLTPPYWVAMGATAITVLAGARIVQMADTPMVTATRGLIAGSSVVVWAFGTWLIPPLVAAGWWRHVVHRVPLRYEATLWSVTFPLGMYGVPTPAGRPATAGTPTPTIRRRAGGDARRQVSCVNSTETNRSVGQLQGGPGGRWSGTAAPLPAWKPSGASRRRGR</sequence>
<feature type="compositionally biased region" description="Polar residues" evidence="5">
    <location>
        <begin position="192"/>
        <end position="205"/>
    </location>
</feature>
<feature type="region of interest" description="Disordered" evidence="5">
    <location>
        <begin position="166"/>
        <end position="235"/>
    </location>
</feature>
<dbReference type="InterPro" id="IPR004695">
    <property type="entry name" value="SLAC1/Mae1/Ssu1/TehA"/>
</dbReference>
<keyword evidence="4 6" id="KW-0472">Membrane</keyword>
<feature type="transmembrane region" description="Helical" evidence="6">
    <location>
        <begin position="78"/>
        <end position="96"/>
    </location>
</feature>
<feature type="transmembrane region" description="Helical" evidence="6">
    <location>
        <begin position="116"/>
        <end position="135"/>
    </location>
</feature>
<feature type="compositionally biased region" description="Low complexity" evidence="5">
    <location>
        <begin position="166"/>
        <end position="178"/>
    </location>
</feature>
<proteinExistence type="predicted"/>
<feature type="transmembrane region" description="Helical" evidence="6">
    <location>
        <begin position="48"/>
        <end position="66"/>
    </location>
</feature>
<evidence type="ECO:0000256" key="5">
    <source>
        <dbReference type="SAM" id="MobiDB-lite"/>
    </source>
</evidence>
<organism evidence="7 8">
    <name type="scientific">Actinomadura livida</name>
    <dbReference type="NCBI Taxonomy" id="79909"/>
    <lineage>
        <taxon>Bacteria</taxon>
        <taxon>Bacillati</taxon>
        <taxon>Actinomycetota</taxon>
        <taxon>Actinomycetes</taxon>
        <taxon>Streptosporangiales</taxon>
        <taxon>Thermomonosporaceae</taxon>
        <taxon>Actinomadura</taxon>
    </lineage>
</organism>
<evidence type="ECO:0000256" key="3">
    <source>
        <dbReference type="ARBA" id="ARBA00022989"/>
    </source>
</evidence>
<gene>
    <name evidence="7" type="ORF">GCM10009546_30530</name>
</gene>
<protein>
    <submittedName>
        <fullName evidence="7">Uncharacterized protein</fullName>
    </submittedName>
</protein>
<keyword evidence="2 6" id="KW-0812">Transmembrane</keyword>
<keyword evidence="8" id="KW-1185">Reference proteome</keyword>
<keyword evidence="3 6" id="KW-1133">Transmembrane helix</keyword>
<comment type="subcellular location">
    <subcellularLocation>
        <location evidence="1">Membrane</location>
        <topology evidence="1">Multi-pass membrane protein</topology>
    </subcellularLocation>
</comment>
<name>A0ABN1EHK8_9ACTN</name>